<sequence>MKVDEHYSLVYRKLLHGERRPDDAPGFELSIGEAAAMLRCSERNVKLLLRKWEQAGWIRREPGKGRGHRSRIALLASPRRIRVEQAAARCAAGDPLPAAELLRSTELGEEERDLLLAALLSPAPGVPRDGTVQGGADTLRVPVYRDISSLDPAHATRRTELHLAEQLYDPLVRYNPASDNFEPALAHHWDESDDARLWRFYLRKGIRFHNGRPFNASAAAASLAYAAGLGSLAPESSGGLGTDLEALLPLGDYTLEIRLREPAPGLLSLLAAPKAYIADRSRSGPAAAPSGTGPFRVVRRDGQLLALEAFDAAVRGRPLLDRLEIWTLPDVYHERAQRDGAATRLAEFPLLAYPHTAAGGDGERRFIRRADLGGKLLALNPHRPALRLQADRLRLLAAFPRERMIEQLGGHRHAAALCTAGAFEPLLAAAPSAAAAIARTGLRGVRLTLHTYEGAGNEKDAAWLAAAAEACGFRLEPVIVPYEAYLESVHGGEADLWLWEQPLPDEPEGMLLQLYGDARHPLGKLARALPERFEALRAAMQARQDRLSRRRILLDFDVALQQAGLLQPLYRWEQSAQFPPELHDVELNAYGWVHYAKVWIKKQP</sequence>
<keyword evidence="1" id="KW-0238">DNA-binding</keyword>
<dbReference type="PANTHER" id="PTHR30290:SF72">
    <property type="entry name" value="HTH-TYPE TRANSCRIPTIONAL REGULATOR SGRR"/>
    <property type="match status" value="1"/>
</dbReference>
<feature type="domain" description="Transcriptional regulator SgrR N-terminal HTH" evidence="3">
    <location>
        <begin position="28"/>
        <end position="103"/>
    </location>
</feature>
<reference evidence="4 5" key="1">
    <citation type="submission" date="2014-12" db="EMBL/GenBank/DDBJ databases">
        <title>Draft genome sequence of Paenibacillus kamchatkensis strain B-2647.</title>
        <authorList>
            <person name="Karlyshev A.V."/>
            <person name="Kudryashova E.B."/>
        </authorList>
    </citation>
    <scope>NUCLEOTIDE SEQUENCE [LARGE SCALE GENOMIC DNA]</scope>
    <source>
        <strain evidence="4 5">VKM B-2647</strain>
    </source>
</reference>
<evidence type="ECO:0008006" key="6">
    <source>
        <dbReference type="Google" id="ProtNLM"/>
    </source>
</evidence>
<dbReference type="Pfam" id="PF00496">
    <property type="entry name" value="SBP_bac_5"/>
    <property type="match status" value="1"/>
</dbReference>
<dbReference type="InterPro" id="IPR000914">
    <property type="entry name" value="SBP_5_dom"/>
</dbReference>
<feature type="domain" description="Solute-binding protein family 5" evidence="2">
    <location>
        <begin position="181"/>
        <end position="501"/>
    </location>
</feature>
<evidence type="ECO:0000256" key="1">
    <source>
        <dbReference type="ARBA" id="ARBA00023125"/>
    </source>
</evidence>
<dbReference type="InterPro" id="IPR039424">
    <property type="entry name" value="SBP_5"/>
</dbReference>
<proteinExistence type="predicted"/>
<name>A0ABR5AGG7_9BACL</name>
<accession>A0ABR5AGG7</accession>
<evidence type="ECO:0000313" key="5">
    <source>
        <dbReference type="Proteomes" id="UP000031967"/>
    </source>
</evidence>
<dbReference type="Pfam" id="PF12793">
    <property type="entry name" value="SgrR_N"/>
    <property type="match status" value="1"/>
</dbReference>
<organism evidence="4 5">
    <name type="scientific">Gordoniibacillus kamchatkensis</name>
    <dbReference type="NCBI Taxonomy" id="1590651"/>
    <lineage>
        <taxon>Bacteria</taxon>
        <taxon>Bacillati</taxon>
        <taxon>Bacillota</taxon>
        <taxon>Bacilli</taxon>
        <taxon>Bacillales</taxon>
        <taxon>Paenibacillaceae</taxon>
        <taxon>Gordoniibacillus</taxon>
    </lineage>
</organism>
<comment type="caution">
    <text evidence="4">The sequence shown here is derived from an EMBL/GenBank/DDBJ whole genome shotgun (WGS) entry which is preliminary data.</text>
</comment>
<dbReference type="Proteomes" id="UP000031967">
    <property type="component" value="Unassembled WGS sequence"/>
</dbReference>
<evidence type="ECO:0000259" key="3">
    <source>
        <dbReference type="Pfam" id="PF12793"/>
    </source>
</evidence>
<protein>
    <recommendedName>
        <fullName evidence="6">SgrR family transcriptional regulator</fullName>
    </recommendedName>
</protein>
<dbReference type="InterPro" id="IPR025370">
    <property type="entry name" value="SgrR_HTH_N"/>
</dbReference>
<dbReference type="RefSeq" id="WP_041049282.1">
    <property type="nucleotide sequence ID" value="NZ_JXAK01000037.1"/>
</dbReference>
<evidence type="ECO:0000259" key="2">
    <source>
        <dbReference type="Pfam" id="PF00496"/>
    </source>
</evidence>
<dbReference type="EMBL" id="JXAK01000037">
    <property type="protein sequence ID" value="KIL39462.1"/>
    <property type="molecule type" value="Genomic_DNA"/>
</dbReference>
<dbReference type="Gene3D" id="3.40.190.10">
    <property type="entry name" value="Periplasmic binding protein-like II"/>
    <property type="match status" value="1"/>
</dbReference>
<dbReference type="SUPFAM" id="SSF53850">
    <property type="entry name" value="Periplasmic binding protein-like II"/>
    <property type="match status" value="1"/>
</dbReference>
<keyword evidence="5" id="KW-1185">Reference proteome</keyword>
<dbReference type="PANTHER" id="PTHR30290">
    <property type="entry name" value="PERIPLASMIC BINDING COMPONENT OF ABC TRANSPORTER"/>
    <property type="match status" value="1"/>
</dbReference>
<evidence type="ECO:0000313" key="4">
    <source>
        <dbReference type="EMBL" id="KIL39462.1"/>
    </source>
</evidence>
<dbReference type="Gene3D" id="3.10.105.10">
    <property type="entry name" value="Dipeptide-binding Protein, Domain 3"/>
    <property type="match status" value="1"/>
</dbReference>
<gene>
    <name evidence="4" type="ORF">SD70_20065</name>
</gene>